<evidence type="ECO:0000256" key="1">
    <source>
        <dbReference type="ARBA" id="ARBA00022741"/>
    </source>
</evidence>
<feature type="compositionally biased region" description="Polar residues" evidence="4">
    <location>
        <begin position="518"/>
        <end position="533"/>
    </location>
</feature>
<keyword evidence="1" id="KW-0547">Nucleotide-binding</keyword>
<dbReference type="GO" id="GO:0005524">
    <property type="term" value="F:ATP binding"/>
    <property type="evidence" value="ECO:0007669"/>
    <property type="project" value="UniProtKB-KW"/>
</dbReference>
<protein>
    <submittedName>
        <fullName evidence="5">Hsp70 family protein</fullName>
    </submittedName>
</protein>
<dbReference type="GO" id="GO:0140662">
    <property type="term" value="F:ATP-dependent protein folding chaperone"/>
    <property type="evidence" value="ECO:0007669"/>
    <property type="project" value="InterPro"/>
</dbReference>
<feature type="compositionally biased region" description="Low complexity" evidence="4">
    <location>
        <begin position="474"/>
        <end position="511"/>
    </location>
</feature>
<feature type="compositionally biased region" description="Low complexity" evidence="4">
    <location>
        <begin position="421"/>
        <end position="430"/>
    </location>
</feature>
<name>A0A5R8NFC3_9NOCA</name>
<keyword evidence="3" id="KW-0143">Chaperone</keyword>
<evidence type="ECO:0000256" key="4">
    <source>
        <dbReference type="SAM" id="MobiDB-lite"/>
    </source>
</evidence>
<feature type="region of interest" description="Disordered" evidence="4">
    <location>
        <begin position="461"/>
        <end position="638"/>
    </location>
</feature>
<evidence type="ECO:0000313" key="5">
    <source>
        <dbReference type="EMBL" id="TLF74382.1"/>
    </source>
</evidence>
<evidence type="ECO:0000256" key="2">
    <source>
        <dbReference type="ARBA" id="ARBA00022840"/>
    </source>
</evidence>
<gene>
    <name evidence="5" type="ORF">FEK34_23670</name>
</gene>
<dbReference type="PANTHER" id="PTHR42749">
    <property type="entry name" value="CELL SHAPE-DETERMINING PROTEIN MREB"/>
    <property type="match status" value="1"/>
</dbReference>
<comment type="caution">
    <text evidence="5">The sequence shown here is derived from an EMBL/GenBank/DDBJ whole genome shotgun (WGS) entry which is preliminary data.</text>
</comment>
<dbReference type="Pfam" id="PF00012">
    <property type="entry name" value="HSP70"/>
    <property type="match status" value="1"/>
</dbReference>
<dbReference type="Gene3D" id="3.90.640.10">
    <property type="entry name" value="Actin, Chain A, domain 4"/>
    <property type="match status" value="1"/>
</dbReference>
<dbReference type="Gene3D" id="3.30.420.40">
    <property type="match status" value="2"/>
</dbReference>
<dbReference type="InterPro" id="IPR043129">
    <property type="entry name" value="ATPase_NBD"/>
</dbReference>
<dbReference type="InterPro" id="IPR013126">
    <property type="entry name" value="Hsp_70_fam"/>
</dbReference>
<dbReference type="EMBL" id="VBUT01000010">
    <property type="protein sequence ID" value="TLF74382.1"/>
    <property type="molecule type" value="Genomic_DNA"/>
</dbReference>
<feature type="compositionally biased region" description="Pro residues" evidence="4">
    <location>
        <begin position="557"/>
        <end position="598"/>
    </location>
</feature>
<organism evidence="5 6">
    <name type="scientific">Nocardia cyriacigeorgica</name>
    <dbReference type="NCBI Taxonomy" id="135487"/>
    <lineage>
        <taxon>Bacteria</taxon>
        <taxon>Bacillati</taxon>
        <taxon>Actinomycetota</taxon>
        <taxon>Actinomycetes</taxon>
        <taxon>Mycobacteriales</taxon>
        <taxon>Nocardiaceae</taxon>
        <taxon>Nocardia</taxon>
    </lineage>
</organism>
<keyword evidence="2" id="KW-0067">ATP-binding</keyword>
<evidence type="ECO:0000256" key="3">
    <source>
        <dbReference type="ARBA" id="ARBA00023186"/>
    </source>
</evidence>
<reference evidence="5 6" key="1">
    <citation type="submission" date="2019-05" db="EMBL/GenBank/DDBJ databases">
        <title>Genomes sequences of two Nocardia cyriacigeorgica environmental isolates, type strains Nocardia asteroides ATCC 19247 and Nocardia cyriacigeorgica DSM 44484.</title>
        <authorList>
            <person name="Vautrin F."/>
            <person name="Bergeron E."/>
            <person name="Dubost A."/>
            <person name="Abrouk D."/>
            <person name="Rodriguez Nava V."/>
            <person name="Pujic P."/>
        </authorList>
    </citation>
    <scope>NUCLEOTIDE SEQUENCE [LARGE SCALE GENOMIC DNA]</scope>
    <source>
        <strain evidence="5 6">EML 446</strain>
    </source>
</reference>
<dbReference type="SUPFAM" id="SSF53067">
    <property type="entry name" value="Actin-like ATPase domain"/>
    <property type="match status" value="2"/>
</dbReference>
<proteinExistence type="predicted"/>
<sequence>MRVESGSAPIRFLIKQSRYRQRHSVRMGIFGMTQRLALGITVGSANSVAVLASRDGEPGIDSAAVLTHPTVLRLVPGAPALFGSEATDGGRHAPGVRIDGFLSRVGDPVPMLADDGTSHTSSDLVATAIARLVDEAADADATVVACHPAHWTAHTVSVLRTALDDAGLPDIALIPEPVAAVRWSCAAGRTATGDGAVLVYDLGATGLTVSVVRTGDRIELLGTPAYSTDIAGAEFDLLTMRYVLANAPTEFAADPFDPAVERELSALRERCRIAKEELSTHTATVVTTGSGPDGATVRLVRDELEDLLRAPLRDSMHLIRDAVHRAGIDIGDVQQVLLTGGGGAIGLLAELISSEFGLPVVSAAEPAHTSALGASALAADLADTAVETVAFAAIGTMSDESGEPATESARPVSAPTSLPLPADTRTPGTARTRRRRIAIVAAAAAAIGLLATGTVAVSTGAGTGTQHPAAPEHSTSSTAGTPATAGGSTTPGDGSAATGGTAGTVADSGTSKDGAGQANPSTPGAVTVVNSQPAREGAPAGQPGSAPSPAASGPGQAPQPAPQAPAPAPQAPPPAPQSPPPAPAPQPPAPAPQQPPAQTPKLPTDGLTDTLGETVEGVGGTVGTVLRAPGEILGGSGG</sequence>
<feature type="region of interest" description="Disordered" evidence="4">
    <location>
        <begin position="398"/>
        <end position="433"/>
    </location>
</feature>
<feature type="compositionally biased region" description="Low complexity" evidence="4">
    <location>
        <begin position="538"/>
        <end position="556"/>
    </location>
</feature>
<dbReference type="PANTHER" id="PTHR42749:SF1">
    <property type="entry name" value="CELL SHAPE-DETERMINING PROTEIN MREB"/>
    <property type="match status" value="1"/>
</dbReference>
<accession>A0A5R8NFC3</accession>
<evidence type="ECO:0000313" key="6">
    <source>
        <dbReference type="Proteomes" id="UP000306378"/>
    </source>
</evidence>
<dbReference type="AlphaFoldDB" id="A0A5R8NFC3"/>
<dbReference type="Proteomes" id="UP000306378">
    <property type="component" value="Unassembled WGS sequence"/>
</dbReference>